<sequence>MSSYRNGKRSRDAVLGVRLDAETLDGFRRCVELNGGTTSAVMRDAIECVLDGERRRENGDLEDAEDLEDAGAIAEDVEDAGAVLEDTEELSMDGETTPADDDLDVAGHVAIGLVLGGFLSWVLGFFR</sequence>
<gene>
    <name evidence="2" type="ORF">S12H4_14896</name>
</gene>
<dbReference type="AlphaFoldDB" id="X1RVY0"/>
<keyword evidence="1" id="KW-0472">Membrane</keyword>
<feature type="transmembrane region" description="Helical" evidence="1">
    <location>
        <begin position="105"/>
        <end position="126"/>
    </location>
</feature>
<name>X1RVY0_9ZZZZ</name>
<keyword evidence="1" id="KW-0812">Transmembrane</keyword>
<protein>
    <submittedName>
        <fullName evidence="2">Uncharacterized protein</fullName>
    </submittedName>
</protein>
<dbReference type="EMBL" id="BARW01007123">
    <property type="protein sequence ID" value="GAI84833.1"/>
    <property type="molecule type" value="Genomic_DNA"/>
</dbReference>
<organism evidence="2">
    <name type="scientific">marine sediment metagenome</name>
    <dbReference type="NCBI Taxonomy" id="412755"/>
    <lineage>
        <taxon>unclassified sequences</taxon>
        <taxon>metagenomes</taxon>
        <taxon>ecological metagenomes</taxon>
    </lineage>
</organism>
<reference evidence="2" key="1">
    <citation type="journal article" date="2014" name="Front. Microbiol.">
        <title>High frequency of phylogenetically diverse reductive dehalogenase-homologous genes in deep subseafloor sedimentary metagenomes.</title>
        <authorList>
            <person name="Kawai M."/>
            <person name="Futagami T."/>
            <person name="Toyoda A."/>
            <person name="Takaki Y."/>
            <person name="Nishi S."/>
            <person name="Hori S."/>
            <person name="Arai W."/>
            <person name="Tsubouchi T."/>
            <person name="Morono Y."/>
            <person name="Uchiyama I."/>
            <person name="Ito T."/>
            <person name="Fujiyama A."/>
            <person name="Inagaki F."/>
            <person name="Takami H."/>
        </authorList>
    </citation>
    <scope>NUCLEOTIDE SEQUENCE</scope>
    <source>
        <strain evidence="2">Expedition CK06-06</strain>
    </source>
</reference>
<proteinExistence type="predicted"/>
<keyword evidence="1" id="KW-1133">Transmembrane helix</keyword>
<evidence type="ECO:0000313" key="2">
    <source>
        <dbReference type="EMBL" id="GAI84833.1"/>
    </source>
</evidence>
<comment type="caution">
    <text evidence="2">The sequence shown here is derived from an EMBL/GenBank/DDBJ whole genome shotgun (WGS) entry which is preliminary data.</text>
</comment>
<evidence type="ECO:0000256" key="1">
    <source>
        <dbReference type="SAM" id="Phobius"/>
    </source>
</evidence>
<accession>X1RVY0</accession>